<organism evidence="1 2">
    <name type="scientific">Platanthera zijinensis</name>
    <dbReference type="NCBI Taxonomy" id="2320716"/>
    <lineage>
        <taxon>Eukaryota</taxon>
        <taxon>Viridiplantae</taxon>
        <taxon>Streptophyta</taxon>
        <taxon>Embryophyta</taxon>
        <taxon>Tracheophyta</taxon>
        <taxon>Spermatophyta</taxon>
        <taxon>Magnoliopsida</taxon>
        <taxon>Liliopsida</taxon>
        <taxon>Asparagales</taxon>
        <taxon>Orchidaceae</taxon>
        <taxon>Orchidoideae</taxon>
        <taxon>Orchideae</taxon>
        <taxon>Orchidinae</taxon>
        <taxon>Platanthera</taxon>
    </lineage>
</organism>
<protein>
    <submittedName>
        <fullName evidence="1">Uncharacterized protein</fullName>
    </submittedName>
</protein>
<dbReference type="EMBL" id="JBBWWQ010000003">
    <property type="protein sequence ID" value="KAK8950921.1"/>
    <property type="molecule type" value="Genomic_DNA"/>
</dbReference>
<proteinExistence type="predicted"/>
<evidence type="ECO:0000313" key="1">
    <source>
        <dbReference type="EMBL" id="KAK8950921.1"/>
    </source>
</evidence>
<reference evidence="1 2" key="1">
    <citation type="journal article" date="2022" name="Nat. Plants">
        <title>Genomes of leafy and leafless Platanthera orchids illuminate the evolution of mycoheterotrophy.</title>
        <authorList>
            <person name="Li M.H."/>
            <person name="Liu K.W."/>
            <person name="Li Z."/>
            <person name="Lu H.C."/>
            <person name="Ye Q.L."/>
            <person name="Zhang D."/>
            <person name="Wang J.Y."/>
            <person name="Li Y.F."/>
            <person name="Zhong Z.M."/>
            <person name="Liu X."/>
            <person name="Yu X."/>
            <person name="Liu D.K."/>
            <person name="Tu X.D."/>
            <person name="Liu B."/>
            <person name="Hao Y."/>
            <person name="Liao X.Y."/>
            <person name="Jiang Y.T."/>
            <person name="Sun W.H."/>
            <person name="Chen J."/>
            <person name="Chen Y.Q."/>
            <person name="Ai Y."/>
            <person name="Zhai J.W."/>
            <person name="Wu S.S."/>
            <person name="Zhou Z."/>
            <person name="Hsiao Y.Y."/>
            <person name="Wu W.L."/>
            <person name="Chen Y.Y."/>
            <person name="Lin Y.F."/>
            <person name="Hsu J.L."/>
            <person name="Li C.Y."/>
            <person name="Wang Z.W."/>
            <person name="Zhao X."/>
            <person name="Zhong W.Y."/>
            <person name="Ma X.K."/>
            <person name="Ma L."/>
            <person name="Huang J."/>
            <person name="Chen G.Z."/>
            <person name="Huang M.Z."/>
            <person name="Huang L."/>
            <person name="Peng D.H."/>
            <person name="Luo Y.B."/>
            <person name="Zou S.Q."/>
            <person name="Chen S.P."/>
            <person name="Lan S."/>
            <person name="Tsai W.C."/>
            <person name="Van de Peer Y."/>
            <person name="Liu Z.J."/>
        </authorList>
    </citation>
    <scope>NUCLEOTIDE SEQUENCE [LARGE SCALE GENOMIC DNA]</scope>
    <source>
        <strain evidence="1">Lor287</strain>
    </source>
</reference>
<name>A0AAP0GC64_9ASPA</name>
<dbReference type="AlphaFoldDB" id="A0AAP0GC64"/>
<gene>
    <name evidence="1" type="ORF">KSP39_PZI003021</name>
</gene>
<keyword evidence="2" id="KW-1185">Reference proteome</keyword>
<comment type="caution">
    <text evidence="1">The sequence shown here is derived from an EMBL/GenBank/DDBJ whole genome shotgun (WGS) entry which is preliminary data.</text>
</comment>
<sequence>MGDFDIVSSFSGIVESTIHHTGLHPVKIDVTKFDGKVNFGMWRCEVMDALCSLNLEDVLDGDECPDRMIEKVWSKMNTSACG</sequence>
<evidence type="ECO:0000313" key="2">
    <source>
        <dbReference type="Proteomes" id="UP001418222"/>
    </source>
</evidence>
<dbReference type="Proteomes" id="UP001418222">
    <property type="component" value="Unassembled WGS sequence"/>
</dbReference>
<accession>A0AAP0GC64</accession>